<evidence type="ECO:0000313" key="13">
    <source>
        <dbReference type="EMBL" id="NYI37458.1"/>
    </source>
</evidence>
<evidence type="ECO:0000256" key="9">
    <source>
        <dbReference type="RuleBase" id="RU003811"/>
    </source>
</evidence>
<dbReference type="EMBL" id="JACBZN010000001">
    <property type="protein sequence ID" value="NYI37458.1"/>
    <property type="molecule type" value="Genomic_DNA"/>
</dbReference>
<dbReference type="InterPro" id="IPR014729">
    <property type="entry name" value="Rossmann-like_a/b/a_fold"/>
</dbReference>
<evidence type="ECO:0000256" key="7">
    <source>
        <dbReference type="HAMAP-Rule" id="MF_02090"/>
    </source>
</evidence>
<accession>A0A8I0FS11</accession>
<comment type="caution">
    <text evidence="7">Lacks conserved residue(s) required for the propagation of feature annotation.</text>
</comment>
<dbReference type="SUPFAM" id="SSF56317">
    <property type="entry name" value="Carbon-nitrogen hydrolase"/>
    <property type="match status" value="1"/>
</dbReference>
<dbReference type="InterPro" id="IPR036526">
    <property type="entry name" value="C-N_Hydrolase_sf"/>
</dbReference>
<comment type="function">
    <text evidence="7">Catalyzes the ATP-dependent amidation of deamido-NAD to form NAD. Uses L-glutamine as a nitrogen source.</text>
</comment>
<dbReference type="RefSeq" id="WP_179423951.1">
    <property type="nucleotide sequence ID" value="NZ_BAAAMP010000002.1"/>
</dbReference>
<evidence type="ECO:0000259" key="11">
    <source>
        <dbReference type="PROSITE" id="PS50263"/>
    </source>
</evidence>
<dbReference type="CDD" id="cd00553">
    <property type="entry name" value="NAD_synthase"/>
    <property type="match status" value="1"/>
</dbReference>
<feature type="binding site" evidence="7">
    <location>
        <position position="132"/>
    </location>
    <ligand>
        <name>L-glutamine</name>
        <dbReference type="ChEBI" id="CHEBI:58359"/>
    </ligand>
</feature>
<dbReference type="PIRSF" id="PIRSF006630">
    <property type="entry name" value="NADS_GAT"/>
    <property type="match status" value="1"/>
</dbReference>
<protein>
    <recommendedName>
        <fullName evidence="7 8">Glutamine-dependent NAD(+) synthetase</fullName>
        <ecNumber evidence="7 8">6.3.5.1</ecNumber>
    </recommendedName>
    <alternativeName>
        <fullName evidence="7 8">NAD(+) synthase [glutamine-hydrolyzing]</fullName>
    </alternativeName>
</protein>
<dbReference type="GO" id="GO:0009435">
    <property type="term" value="P:NAD+ biosynthetic process"/>
    <property type="evidence" value="ECO:0007669"/>
    <property type="project" value="UniProtKB-UniRule"/>
</dbReference>
<feature type="binding site" evidence="7">
    <location>
        <position position="188"/>
    </location>
    <ligand>
        <name>L-glutamine</name>
        <dbReference type="ChEBI" id="CHEBI:58359"/>
    </ligand>
</feature>
<evidence type="ECO:0000256" key="5">
    <source>
        <dbReference type="ARBA" id="ARBA00022840"/>
    </source>
</evidence>
<name>A0A8I0FS11_9ACTN</name>
<dbReference type="FunFam" id="3.40.50.620:FF:000106">
    <property type="entry name" value="Glutamine-dependent NAD(+) synthetase"/>
    <property type="match status" value="1"/>
</dbReference>
<dbReference type="AlphaFoldDB" id="A0A8I0FS11"/>
<feature type="active site" description="For glutaminase activity" evidence="7">
    <location>
        <position position="126"/>
    </location>
</feature>
<keyword evidence="14" id="KW-1185">Reference proteome</keyword>
<dbReference type="CDD" id="cd07570">
    <property type="entry name" value="GAT_Gln-NAD-synth"/>
    <property type="match status" value="1"/>
</dbReference>
<dbReference type="PROSITE" id="PS50263">
    <property type="entry name" value="CN_HYDROLASE"/>
    <property type="match status" value="1"/>
</dbReference>
<keyword evidence="5 7" id="KW-0067">ATP-binding</keyword>
<dbReference type="GO" id="GO:0008795">
    <property type="term" value="F:NAD+ synthase activity"/>
    <property type="evidence" value="ECO:0007669"/>
    <property type="project" value="UniProtKB-UniRule"/>
</dbReference>
<dbReference type="HAMAP" id="MF_02090">
    <property type="entry name" value="NadE_glutamine_dep"/>
    <property type="match status" value="1"/>
</dbReference>
<feature type="active site" description="Nucleophile; for glutaminase activity" evidence="7">
    <location>
        <position position="162"/>
    </location>
</feature>
<evidence type="ECO:0000313" key="15">
    <source>
        <dbReference type="Proteomes" id="UP000659061"/>
    </source>
</evidence>
<dbReference type="InterPro" id="IPR003694">
    <property type="entry name" value="NAD_synthase"/>
</dbReference>
<reference evidence="13 14" key="1">
    <citation type="submission" date="2020-07" db="EMBL/GenBank/DDBJ databases">
        <title>Sequencing the genomes of 1000 actinobacteria strains.</title>
        <authorList>
            <person name="Klenk H.-P."/>
        </authorList>
    </citation>
    <scope>NUCLEOTIDE SEQUENCE [LARGE SCALE GENOMIC DNA]</scope>
    <source>
        <strain evidence="13 14">DSM 19087</strain>
    </source>
</reference>
<comment type="caution">
    <text evidence="12">The sequence shown here is derived from an EMBL/GenBank/DDBJ whole genome shotgun (WGS) entry which is preliminary data.</text>
</comment>
<gene>
    <name evidence="7" type="primary">nadE</name>
    <name evidence="13" type="ORF">BJ975_000833</name>
    <name evidence="12" type="ORF">IDH50_00130</name>
</gene>
<dbReference type="NCBIfam" id="TIGR00552">
    <property type="entry name" value="nadE"/>
    <property type="match status" value="1"/>
</dbReference>
<feature type="binding site" evidence="7">
    <location>
        <position position="407"/>
    </location>
    <ligand>
        <name>deamido-NAD(+)</name>
        <dbReference type="ChEBI" id="CHEBI:58437"/>
        <note>ligand shared between two neighboring subunits</note>
    </ligand>
</feature>
<dbReference type="Gene3D" id="3.40.50.620">
    <property type="entry name" value="HUPs"/>
    <property type="match status" value="1"/>
</dbReference>
<feature type="compositionally biased region" description="Polar residues" evidence="10">
    <location>
        <begin position="475"/>
        <end position="490"/>
    </location>
</feature>
<dbReference type="PANTHER" id="PTHR23090">
    <property type="entry name" value="NH 3 /GLUTAMINE-DEPENDENT NAD + SYNTHETASE"/>
    <property type="match status" value="1"/>
</dbReference>
<dbReference type="Gene3D" id="3.60.110.10">
    <property type="entry name" value="Carbon-nitrogen hydrolase"/>
    <property type="match status" value="1"/>
</dbReference>
<comment type="catalytic activity">
    <reaction evidence="7 8">
        <text>deamido-NAD(+) + L-glutamine + ATP + H2O = L-glutamate + AMP + diphosphate + NAD(+) + H(+)</text>
        <dbReference type="Rhea" id="RHEA:24384"/>
        <dbReference type="ChEBI" id="CHEBI:15377"/>
        <dbReference type="ChEBI" id="CHEBI:15378"/>
        <dbReference type="ChEBI" id="CHEBI:29985"/>
        <dbReference type="ChEBI" id="CHEBI:30616"/>
        <dbReference type="ChEBI" id="CHEBI:33019"/>
        <dbReference type="ChEBI" id="CHEBI:57540"/>
        <dbReference type="ChEBI" id="CHEBI:58359"/>
        <dbReference type="ChEBI" id="CHEBI:58437"/>
        <dbReference type="ChEBI" id="CHEBI:456215"/>
        <dbReference type="EC" id="6.3.5.1"/>
    </reaction>
</comment>
<feature type="binding site" evidence="7">
    <location>
        <position position="552"/>
    </location>
    <ligand>
        <name>deamido-NAD(+)</name>
        <dbReference type="ChEBI" id="CHEBI:58437"/>
        <note>ligand shared between two neighboring subunits</note>
    </ligand>
</feature>
<feature type="compositionally biased region" description="Basic and acidic residues" evidence="10">
    <location>
        <begin position="492"/>
        <end position="504"/>
    </location>
</feature>
<evidence type="ECO:0000256" key="6">
    <source>
        <dbReference type="ARBA" id="ARBA00023027"/>
    </source>
</evidence>
<dbReference type="InterPro" id="IPR014445">
    <property type="entry name" value="Gln-dep_NAD_synthase"/>
</dbReference>
<dbReference type="InterPro" id="IPR003010">
    <property type="entry name" value="C-N_Hydrolase"/>
</dbReference>
<evidence type="ECO:0000256" key="2">
    <source>
        <dbReference type="ARBA" id="ARBA00007145"/>
    </source>
</evidence>
<evidence type="ECO:0000256" key="10">
    <source>
        <dbReference type="SAM" id="MobiDB-lite"/>
    </source>
</evidence>
<feature type="binding site" evidence="7">
    <location>
        <position position="194"/>
    </location>
    <ligand>
        <name>L-glutamine</name>
        <dbReference type="ChEBI" id="CHEBI:58359"/>
    </ligand>
</feature>
<feature type="binding site" evidence="7">
    <location>
        <position position="436"/>
    </location>
    <ligand>
        <name>deamido-NAD(+)</name>
        <dbReference type="ChEBI" id="CHEBI:58437"/>
        <note>ligand shared between two neighboring subunits</note>
    </ligand>
</feature>
<comment type="similarity">
    <text evidence="2 7 8">In the C-terminal section; belongs to the NAD synthetase family.</text>
</comment>
<dbReference type="SUPFAM" id="SSF52402">
    <property type="entry name" value="Adenine nucleotide alpha hydrolases-like"/>
    <property type="match status" value="1"/>
</dbReference>
<evidence type="ECO:0000256" key="1">
    <source>
        <dbReference type="ARBA" id="ARBA00005188"/>
    </source>
</evidence>
<evidence type="ECO:0000313" key="14">
    <source>
        <dbReference type="Proteomes" id="UP000587211"/>
    </source>
</evidence>
<dbReference type="EC" id="6.3.5.1" evidence="7 8"/>
<sequence>MPHLRLALAQVNAVVGDVDGNLELVLQHARDAHAAGAHVLVTPEMVLTGYPIEDLAYRKSFIERSQAAVATLAERLAQEGLGDLVVIVGHLDRATHVEDRLGVPKNAPVNSASVLTGGEVVTRYDKHHLPNYGVFDEFRHFVAGDRTQIIQVHGVDIAIAICEDIWQDGPSQAAKHAEAGLLVVLNGSPYEAAKDDERLDLCARRAREGECALAYANLVGGQDELVFDGDSLVVDSRGEVVARARQFESELLIADLDLQAATAAMPEPGTRFEGLLVERTVISSEPLPAYEPVSGSVAERWDDLGERWQAIVLGLRDYVEKNGFTSVLLGMSGGIDSTLVAAIACDALGPERVFGVSNPSEWSTEHSRSDAADQAERTGLDLRTIAIAPIFDAYQDALSLDGIAEENLQARIRAVIWMGLSNQENHLVLACGNKSELATGYSTIYGDAVGGYAPIKDVPKTVVWELAKWRNAWAESQGQTPPIPPNTISKEPSAELRPGQRDSDSLPPYPVLDGILDAYVERDLGSADVVAEGFDPAIVEKVITLVDRAEYKRRQYPPGPKISKRNFGRDRRVPITSRWRESL</sequence>
<organism evidence="12 15">
    <name type="scientific">Aeromicrobium tamlense</name>
    <dbReference type="NCBI Taxonomy" id="375541"/>
    <lineage>
        <taxon>Bacteria</taxon>
        <taxon>Bacillati</taxon>
        <taxon>Actinomycetota</taxon>
        <taxon>Actinomycetes</taxon>
        <taxon>Propionibacteriales</taxon>
        <taxon>Nocardioidaceae</taxon>
        <taxon>Aeromicrobium</taxon>
    </lineage>
</organism>
<dbReference type="GO" id="GO:0004359">
    <property type="term" value="F:glutaminase activity"/>
    <property type="evidence" value="ECO:0007669"/>
    <property type="project" value="InterPro"/>
</dbReference>
<comment type="similarity">
    <text evidence="9">Belongs to the NAD synthetase family.</text>
</comment>
<keyword evidence="4 7" id="KW-0547">Nucleotide-binding</keyword>
<feature type="binding site" evidence="7">
    <location>
        <begin position="330"/>
        <end position="337"/>
    </location>
    <ligand>
        <name>ATP</name>
        <dbReference type="ChEBI" id="CHEBI:30616"/>
    </ligand>
</feature>
<feature type="domain" description="CN hydrolase" evidence="11">
    <location>
        <begin position="4"/>
        <end position="258"/>
    </location>
</feature>
<comment type="pathway">
    <text evidence="1 7 8">Cofactor biosynthesis; NAD(+) biosynthesis; NAD(+) from deamido-NAD(+) (L-Gln route): step 1/1.</text>
</comment>
<evidence type="ECO:0000256" key="8">
    <source>
        <dbReference type="PIRNR" id="PIRNR006630"/>
    </source>
</evidence>
<keyword evidence="6 7" id="KW-0520">NAD</keyword>
<reference evidence="12" key="2">
    <citation type="submission" date="2020-09" db="EMBL/GenBank/DDBJ databases">
        <title>Novel species in genus Aeromicrobium.</title>
        <authorList>
            <person name="Zhang G."/>
        </authorList>
    </citation>
    <scope>NUCLEOTIDE SEQUENCE</scope>
    <source>
        <strain evidence="12">SSW1-57</strain>
    </source>
</reference>
<dbReference type="GO" id="GO:0003952">
    <property type="term" value="F:NAD+ synthase (glutamine-hydrolyzing) activity"/>
    <property type="evidence" value="ECO:0007669"/>
    <property type="project" value="UniProtKB-UniRule"/>
</dbReference>
<dbReference type="Proteomes" id="UP000587211">
    <property type="component" value="Unassembled WGS sequence"/>
</dbReference>
<dbReference type="Proteomes" id="UP000659061">
    <property type="component" value="Unassembled WGS sequence"/>
</dbReference>
<evidence type="ECO:0000256" key="4">
    <source>
        <dbReference type="ARBA" id="ARBA00022741"/>
    </source>
</evidence>
<evidence type="ECO:0000256" key="3">
    <source>
        <dbReference type="ARBA" id="ARBA00022598"/>
    </source>
</evidence>
<feature type="region of interest" description="Disordered" evidence="10">
    <location>
        <begin position="475"/>
        <end position="508"/>
    </location>
</feature>
<dbReference type="InterPro" id="IPR022310">
    <property type="entry name" value="NAD/GMP_synthase"/>
</dbReference>
<dbReference type="NCBIfam" id="NF010588">
    <property type="entry name" value="PRK13981.1"/>
    <property type="match status" value="1"/>
</dbReference>
<dbReference type="PANTHER" id="PTHR23090:SF9">
    <property type="entry name" value="GLUTAMINE-DEPENDENT NAD(+) SYNTHETASE"/>
    <property type="match status" value="1"/>
</dbReference>
<feature type="active site" description="Proton acceptor; for glutaminase activity" evidence="7">
    <location>
        <position position="44"/>
    </location>
</feature>
<dbReference type="UniPathway" id="UPA00253">
    <property type="reaction ID" value="UER00334"/>
</dbReference>
<dbReference type="Pfam" id="PF00795">
    <property type="entry name" value="CN_hydrolase"/>
    <property type="match status" value="1"/>
</dbReference>
<proteinExistence type="inferred from homology"/>
<dbReference type="GO" id="GO:0005524">
    <property type="term" value="F:ATP binding"/>
    <property type="evidence" value="ECO:0007669"/>
    <property type="project" value="UniProtKB-UniRule"/>
</dbReference>
<dbReference type="EMBL" id="JACWMT010000001">
    <property type="protein sequence ID" value="MBD1268635.1"/>
    <property type="molecule type" value="Genomic_DNA"/>
</dbReference>
<dbReference type="GO" id="GO:0005737">
    <property type="term" value="C:cytoplasm"/>
    <property type="evidence" value="ECO:0007669"/>
    <property type="project" value="InterPro"/>
</dbReference>
<dbReference type="Pfam" id="PF02540">
    <property type="entry name" value="NAD_synthase"/>
    <property type="match status" value="1"/>
</dbReference>
<evidence type="ECO:0000313" key="12">
    <source>
        <dbReference type="EMBL" id="MBD1268635.1"/>
    </source>
</evidence>
<keyword evidence="3 7" id="KW-0436">Ligase</keyword>